<organism evidence="1 2">
    <name type="scientific">Paraphaeosphaeria minitans</name>
    <dbReference type="NCBI Taxonomy" id="565426"/>
    <lineage>
        <taxon>Eukaryota</taxon>
        <taxon>Fungi</taxon>
        <taxon>Dikarya</taxon>
        <taxon>Ascomycota</taxon>
        <taxon>Pezizomycotina</taxon>
        <taxon>Dothideomycetes</taxon>
        <taxon>Pleosporomycetidae</taxon>
        <taxon>Pleosporales</taxon>
        <taxon>Massarineae</taxon>
        <taxon>Didymosphaeriaceae</taxon>
        <taxon>Paraphaeosphaeria</taxon>
    </lineage>
</organism>
<dbReference type="Pfam" id="PF12138">
    <property type="entry name" value="Spherulin4"/>
    <property type="match status" value="1"/>
</dbReference>
<evidence type="ECO:0000313" key="2">
    <source>
        <dbReference type="Proteomes" id="UP000756921"/>
    </source>
</evidence>
<dbReference type="AlphaFoldDB" id="A0A9P6GPF1"/>
<dbReference type="Proteomes" id="UP000756921">
    <property type="component" value="Unassembled WGS sequence"/>
</dbReference>
<gene>
    <name evidence="1" type="ORF">PMIN01_02071</name>
</gene>
<proteinExistence type="predicted"/>
<dbReference type="PANTHER" id="PTHR35040">
    <property type="match status" value="1"/>
</dbReference>
<dbReference type="OrthoDB" id="5342184at2759"/>
<comment type="caution">
    <text evidence="1">The sequence shown here is derived from an EMBL/GenBank/DDBJ whole genome shotgun (WGS) entry which is preliminary data.</text>
</comment>
<dbReference type="PANTHER" id="PTHR35040:SF9">
    <property type="entry name" value="4-LIKE CELL SURFACE PROTEIN, PUTATIVE (AFU_ORTHOLOGUE AFUA_4G14080)-RELATED"/>
    <property type="match status" value="1"/>
</dbReference>
<dbReference type="InterPro" id="IPR021986">
    <property type="entry name" value="Spherulin4"/>
</dbReference>
<evidence type="ECO:0000313" key="1">
    <source>
        <dbReference type="EMBL" id="KAF9739437.1"/>
    </source>
</evidence>
<dbReference type="EMBL" id="WJXW01000002">
    <property type="protein sequence ID" value="KAF9739437.1"/>
    <property type="molecule type" value="Genomic_DNA"/>
</dbReference>
<accession>A0A9P6GPF1</accession>
<name>A0A9P6GPF1_9PLEO</name>
<protein>
    <submittedName>
        <fullName evidence="1">Cell surface spherulin 4-like protein</fullName>
    </submittedName>
</protein>
<sequence>MAAAIPMSEVLVPLYIYPHTGAWDPLFKAIALNPGLRFVVILNPNSGPGSEPWWPNADYVRDVPKLNAYTNVRTVGYVSTAYCNRPIQEVYEDVRRYASWAEDKNSRGLGLNGIFFDETPNIFTLDARDYLESITQDVKDMGTLLGDGIVIHNPGTSIDERLAIPGMDIATVAEVAYPDFQTMDFQNWLAGSTLHRDNTSYMIHGVSEENVEDFIVQVLRSKAKYIFITERSTDMYHGFGASWRPFIAAMAKNRAI</sequence>
<keyword evidence="2" id="KW-1185">Reference proteome</keyword>
<reference evidence="1" key="1">
    <citation type="journal article" date="2020" name="Mol. Plant Microbe Interact.">
        <title>Genome Sequence of the Biocontrol Agent Coniothyrium minitans strain Conio (IMI 134523).</title>
        <authorList>
            <person name="Patel D."/>
            <person name="Shittu T.A."/>
            <person name="Baroncelli R."/>
            <person name="Muthumeenakshi S."/>
            <person name="Osborne T.H."/>
            <person name="Janganan T.K."/>
            <person name="Sreenivasaprasad S."/>
        </authorList>
    </citation>
    <scope>NUCLEOTIDE SEQUENCE</scope>
    <source>
        <strain evidence="1">Conio</strain>
    </source>
</reference>